<accession>A0ABP9ESE9</accession>
<dbReference type="Proteomes" id="UP001500457">
    <property type="component" value="Unassembled WGS sequence"/>
</dbReference>
<organism evidence="2 3">
    <name type="scientific">Actinomycetospora straminea</name>
    <dbReference type="NCBI Taxonomy" id="663607"/>
    <lineage>
        <taxon>Bacteria</taxon>
        <taxon>Bacillati</taxon>
        <taxon>Actinomycetota</taxon>
        <taxon>Actinomycetes</taxon>
        <taxon>Pseudonocardiales</taxon>
        <taxon>Pseudonocardiaceae</taxon>
        <taxon>Actinomycetospora</taxon>
    </lineage>
</organism>
<dbReference type="InterPro" id="IPR051549">
    <property type="entry name" value="PEP_Utilizing_Enz"/>
</dbReference>
<keyword evidence="3" id="KW-1185">Reference proteome</keyword>
<proteinExistence type="predicted"/>
<evidence type="ECO:0000313" key="2">
    <source>
        <dbReference type="EMBL" id="GAA4885010.1"/>
    </source>
</evidence>
<protein>
    <submittedName>
        <fullName evidence="2">PEP-utilizing enzyme</fullName>
    </submittedName>
</protein>
<gene>
    <name evidence="2" type="ORF">GCM10023203_41590</name>
</gene>
<dbReference type="InterPro" id="IPR036637">
    <property type="entry name" value="Phosphohistidine_dom_sf"/>
</dbReference>
<evidence type="ECO:0000259" key="1">
    <source>
        <dbReference type="Pfam" id="PF00391"/>
    </source>
</evidence>
<dbReference type="PANTHER" id="PTHR43615:SF1">
    <property type="entry name" value="PPDK_N DOMAIN-CONTAINING PROTEIN"/>
    <property type="match status" value="1"/>
</dbReference>
<dbReference type="InterPro" id="IPR008279">
    <property type="entry name" value="PEP-util_enz_mobile_dom"/>
</dbReference>
<name>A0ABP9ESE9_9PSEU</name>
<dbReference type="PANTHER" id="PTHR43615">
    <property type="entry name" value="PHOSPHOENOLPYRUVATE SYNTHASE-RELATED"/>
    <property type="match status" value="1"/>
</dbReference>
<dbReference type="Pfam" id="PF00391">
    <property type="entry name" value="PEP-utilizers"/>
    <property type="match status" value="1"/>
</dbReference>
<dbReference type="Gene3D" id="3.50.30.10">
    <property type="entry name" value="Phosphohistidine domain"/>
    <property type="match status" value="1"/>
</dbReference>
<dbReference type="SUPFAM" id="SSF52009">
    <property type="entry name" value="Phosphohistidine domain"/>
    <property type="match status" value="1"/>
</dbReference>
<feature type="domain" description="PEP-utilising enzyme mobile" evidence="1">
    <location>
        <begin position="509"/>
        <end position="579"/>
    </location>
</feature>
<comment type="caution">
    <text evidence="2">The sequence shown here is derived from an EMBL/GenBank/DDBJ whole genome shotgun (WGS) entry which is preliminary data.</text>
</comment>
<dbReference type="RefSeq" id="WP_274232511.1">
    <property type="nucleotide sequence ID" value="NZ_BAABHQ010000012.1"/>
</dbReference>
<reference evidence="3" key="1">
    <citation type="journal article" date="2019" name="Int. J. Syst. Evol. Microbiol.">
        <title>The Global Catalogue of Microorganisms (GCM) 10K type strain sequencing project: providing services to taxonomists for standard genome sequencing and annotation.</title>
        <authorList>
            <consortium name="The Broad Institute Genomics Platform"/>
            <consortium name="The Broad Institute Genome Sequencing Center for Infectious Disease"/>
            <person name="Wu L."/>
            <person name="Ma J."/>
        </authorList>
    </citation>
    <scope>NUCLEOTIDE SEQUENCE [LARGE SCALE GENOMIC DNA]</scope>
    <source>
        <strain evidence="3">JCM 17983</strain>
    </source>
</reference>
<evidence type="ECO:0000313" key="3">
    <source>
        <dbReference type="Proteomes" id="UP001500457"/>
    </source>
</evidence>
<dbReference type="EMBL" id="BAABHQ010000012">
    <property type="protein sequence ID" value="GAA4885010.1"/>
    <property type="molecule type" value="Genomic_DNA"/>
</dbReference>
<sequence length="585" mass="64080">MTITEESSTVIPLGEYADGDFYPGYEPRLESRPFLAEPLAPFTRADEGRFWMRDSQHFAEGITPASMGLLEDAQTWGTQYGAEIVGIPPTAGMVNRIAGVHVYLGQCPITSIWQMGARAERFGAFAGPRLADFASYWAGYRAELEAAYTHFDGLDVDAMDRAELRAALVDTIAFHRRAWGVHFEVMYLLAANYVALFGLVTDLGLETGQIPKWLAGEETAYLRTDEELWRLAGRARELGVAGALAEPTVEDVRAALEREPNGPAWWGELEAFLAVWGQRTDETATMDRPSWAEHPATPLGTIREFLTRPEGHDFAAARRDVLAERDRLVDEARASLTEEDRTRFDAALASNRSANFVWWNEEHNFLIDRRVHLPVRRLTLAAAERLVADGVLDAREDVFFLFRHELLDLLEGPDGSGGPGDCRSLVTARRDYHDHWSARGGELPPVVGTVPDAVNDPIMTELFGLTPEYFATIKAQRATASLSGFPAARGTVVGTARVVRAAQDIDQVRDGDILVCGGTTTEWTPVFGLVSGCVTDTGGTLSHTAIIAREYGIPCVVGTGVATSTITTGDRVRIDGDRGVVEVLG</sequence>